<evidence type="ECO:0000256" key="5">
    <source>
        <dbReference type="RuleBase" id="RU369093"/>
    </source>
</evidence>
<dbReference type="SUPFAM" id="SSF57850">
    <property type="entry name" value="RING/U-box"/>
    <property type="match status" value="1"/>
</dbReference>
<dbReference type="Gramene" id="QL03p038479:mrna">
    <property type="protein sequence ID" value="QL03p038479:mrna:CDS:1"/>
    <property type="gene ID" value="QL03p038479"/>
</dbReference>
<dbReference type="SMART" id="SM00504">
    <property type="entry name" value="Ubox"/>
    <property type="match status" value="1"/>
</dbReference>
<proteinExistence type="predicted"/>
<dbReference type="CDD" id="cd16664">
    <property type="entry name" value="RING-Ubox_PUB"/>
    <property type="match status" value="1"/>
</dbReference>
<dbReference type="FunCoup" id="A0A7N2L7K6">
    <property type="interactions" value="33"/>
</dbReference>
<sequence>MISTWRKRRAGRRAAKEQQQGENGDMELITIPNHFRCPISLDFMKDPVTLSTGITYDRDSIEKWIEAGNHTCPVTNQVFRSLEPIPNHTIRKMIQDWCVDNKSYGIERIPTPRIPVSSTEVSEILSKITMASKREDQVWCRELVAKIKALVKESERDKRCIMGSKAGSVISAAFETFSIAPSFDKNVAVLEEILSALTLLSPIDEEAKCYLGSAASLHCMVWFLKDGDLSARRSAALVLKEAISSNERVIDALAEIEGALEALVKLIKEPICPTATKASLMVIYHMVNSSFPNETIIERFVDMGLVSLLLEILVDAERRICEEALGVLDGLCSSDIGRDKVFNNALSMPVLVKKLLRVSDLATEFSVSIIWKLCKNEQKEEGGGVLIEALQVGAFQKLLLLIQVGCADKTKEKATELLKWLNLHRDRLECIDSMDFKDLKRPF</sequence>
<dbReference type="AlphaFoldDB" id="A0A7N2L7K6"/>
<gene>
    <name evidence="8" type="primary">LOC115981718</name>
</gene>
<dbReference type="EMBL" id="LRBV02000003">
    <property type="status" value="NOT_ANNOTATED_CDS"/>
    <property type="molecule type" value="Genomic_DNA"/>
</dbReference>
<dbReference type="GeneID" id="115981718"/>
<dbReference type="EnsemblPlants" id="QL03p038479:mrna">
    <property type="protein sequence ID" value="QL03p038479:mrna:CDS:1"/>
    <property type="gene ID" value="QL03p038479"/>
</dbReference>
<dbReference type="PANTHER" id="PTHR22849">
    <property type="entry name" value="WDSAM1 PROTEIN"/>
    <property type="match status" value="1"/>
</dbReference>
<feature type="compositionally biased region" description="Basic residues" evidence="6">
    <location>
        <begin position="1"/>
        <end position="13"/>
    </location>
</feature>
<evidence type="ECO:0000256" key="2">
    <source>
        <dbReference type="ARBA" id="ARBA00004906"/>
    </source>
</evidence>
<dbReference type="InterPro" id="IPR016024">
    <property type="entry name" value="ARM-type_fold"/>
</dbReference>
<keyword evidence="4 5" id="KW-0833">Ubl conjugation pathway</keyword>
<dbReference type="OMA" id="TIMFPLD"/>
<dbReference type="InterPro" id="IPR011989">
    <property type="entry name" value="ARM-like"/>
</dbReference>
<evidence type="ECO:0000256" key="6">
    <source>
        <dbReference type="SAM" id="MobiDB-lite"/>
    </source>
</evidence>
<dbReference type="InParanoid" id="A0A7N2L7K6"/>
<dbReference type="Gene3D" id="3.30.40.10">
    <property type="entry name" value="Zinc/RING finger domain, C3HC4 (zinc finger)"/>
    <property type="match status" value="1"/>
</dbReference>
<dbReference type="FunFam" id="3.30.40.10:FF:000442">
    <property type="entry name" value="RING-type E3 ubiquitin transferase"/>
    <property type="match status" value="1"/>
</dbReference>
<evidence type="ECO:0000313" key="9">
    <source>
        <dbReference type="Proteomes" id="UP000594261"/>
    </source>
</evidence>
<dbReference type="InterPro" id="IPR045185">
    <property type="entry name" value="PUB22/23/24-like"/>
</dbReference>
<dbReference type="PANTHER" id="PTHR22849:SF139">
    <property type="entry name" value="U-BOX DOMAIN-CONTAINING PROTEIN"/>
    <property type="match status" value="1"/>
</dbReference>
<dbReference type="InterPro" id="IPR013083">
    <property type="entry name" value="Znf_RING/FYVE/PHD"/>
</dbReference>
<dbReference type="InterPro" id="IPR058678">
    <property type="entry name" value="ARM_PUB"/>
</dbReference>
<keyword evidence="3 5" id="KW-0808">Transferase</keyword>
<dbReference type="EC" id="2.3.2.27" evidence="5"/>
<feature type="region of interest" description="Disordered" evidence="6">
    <location>
        <begin position="1"/>
        <end position="26"/>
    </location>
</feature>
<comment type="pathway">
    <text evidence="2 5">Protein modification; protein ubiquitination.</text>
</comment>
<dbReference type="PROSITE" id="PS51698">
    <property type="entry name" value="U_BOX"/>
    <property type="match status" value="1"/>
</dbReference>
<dbReference type="KEGG" id="qlo:115981718"/>
<evidence type="ECO:0000259" key="7">
    <source>
        <dbReference type="PROSITE" id="PS51698"/>
    </source>
</evidence>
<organism evidence="8 9">
    <name type="scientific">Quercus lobata</name>
    <name type="common">Valley oak</name>
    <dbReference type="NCBI Taxonomy" id="97700"/>
    <lineage>
        <taxon>Eukaryota</taxon>
        <taxon>Viridiplantae</taxon>
        <taxon>Streptophyta</taxon>
        <taxon>Embryophyta</taxon>
        <taxon>Tracheophyta</taxon>
        <taxon>Spermatophyta</taxon>
        <taxon>Magnoliopsida</taxon>
        <taxon>eudicotyledons</taxon>
        <taxon>Gunneridae</taxon>
        <taxon>Pentapetalae</taxon>
        <taxon>rosids</taxon>
        <taxon>fabids</taxon>
        <taxon>Fagales</taxon>
        <taxon>Fagaceae</taxon>
        <taxon>Quercus</taxon>
    </lineage>
</organism>
<dbReference type="GO" id="GO:0016567">
    <property type="term" value="P:protein ubiquitination"/>
    <property type="evidence" value="ECO:0007669"/>
    <property type="project" value="UniProtKB-UniRule"/>
</dbReference>
<dbReference type="Gene3D" id="1.25.10.10">
    <property type="entry name" value="Leucine-rich Repeat Variant"/>
    <property type="match status" value="1"/>
</dbReference>
<evidence type="ECO:0000256" key="1">
    <source>
        <dbReference type="ARBA" id="ARBA00000900"/>
    </source>
</evidence>
<protein>
    <recommendedName>
        <fullName evidence="5 7">U-box domain-containing protein</fullName>
        <ecNumber evidence="5">2.3.2.27</ecNumber>
    </recommendedName>
    <alternativeName>
        <fullName evidence="5">RING-type E3 ubiquitin transferase PUB</fullName>
    </alternativeName>
</protein>
<dbReference type="Pfam" id="PF25598">
    <property type="entry name" value="ARM_PUB"/>
    <property type="match status" value="1"/>
</dbReference>
<evidence type="ECO:0000256" key="3">
    <source>
        <dbReference type="ARBA" id="ARBA00022679"/>
    </source>
</evidence>
<reference evidence="8 9" key="1">
    <citation type="journal article" date="2016" name="G3 (Bethesda)">
        <title>First Draft Assembly and Annotation of the Genome of a California Endemic Oak Quercus lobata Nee (Fagaceae).</title>
        <authorList>
            <person name="Sork V.L."/>
            <person name="Fitz-Gibbon S.T."/>
            <person name="Puiu D."/>
            <person name="Crepeau M."/>
            <person name="Gugger P.F."/>
            <person name="Sherman R."/>
            <person name="Stevens K."/>
            <person name="Langley C.H."/>
            <person name="Pellegrini M."/>
            <person name="Salzberg S.L."/>
        </authorList>
    </citation>
    <scope>NUCLEOTIDE SEQUENCE [LARGE SCALE GENOMIC DNA]</scope>
    <source>
        <strain evidence="8 9">cv. SW786</strain>
    </source>
</reference>
<evidence type="ECO:0000313" key="8">
    <source>
        <dbReference type="EnsemblPlants" id="QL03p038479:mrna:CDS:1"/>
    </source>
</evidence>
<accession>A0A7N2L7K6</accession>
<dbReference type="RefSeq" id="XP_030959904.1">
    <property type="nucleotide sequence ID" value="XM_031104044.1"/>
</dbReference>
<dbReference type="SUPFAM" id="SSF48371">
    <property type="entry name" value="ARM repeat"/>
    <property type="match status" value="1"/>
</dbReference>
<feature type="domain" description="U-box" evidence="7">
    <location>
        <begin position="30"/>
        <end position="104"/>
    </location>
</feature>
<name>A0A7N2L7K6_QUELO</name>
<dbReference type="GO" id="GO:0061630">
    <property type="term" value="F:ubiquitin protein ligase activity"/>
    <property type="evidence" value="ECO:0007669"/>
    <property type="project" value="UniProtKB-UniRule"/>
</dbReference>
<comment type="catalytic activity">
    <reaction evidence="1 5">
        <text>S-ubiquitinyl-[E2 ubiquitin-conjugating enzyme]-L-cysteine + [acceptor protein]-L-lysine = [E2 ubiquitin-conjugating enzyme]-L-cysteine + N(6)-ubiquitinyl-[acceptor protein]-L-lysine.</text>
        <dbReference type="EC" id="2.3.2.27"/>
    </reaction>
</comment>
<dbReference type="InterPro" id="IPR003613">
    <property type="entry name" value="Ubox_domain"/>
</dbReference>
<dbReference type="Pfam" id="PF04564">
    <property type="entry name" value="U-box"/>
    <property type="match status" value="1"/>
</dbReference>
<keyword evidence="9" id="KW-1185">Reference proteome</keyword>
<dbReference type="InterPro" id="IPR045210">
    <property type="entry name" value="RING-Ubox_PUB"/>
</dbReference>
<dbReference type="Proteomes" id="UP000594261">
    <property type="component" value="Chromosome 3"/>
</dbReference>
<reference evidence="8" key="2">
    <citation type="submission" date="2021-01" db="UniProtKB">
        <authorList>
            <consortium name="EnsemblPlants"/>
        </authorList>
    </citation>
    <scope>IDENTIFICATION</scope>
</reference>
<dbReference type="OrthoDB" id="10064100at2759"/>
<evidence type="ECO:0000256" key="4">
    <source>
        <dbReference type="ARBA" id="ARBA00022786"/>
    </source>
</evidence>
<comment type="function">
    <text evidence="5">Functions as an E3 ubiquitin ligase.</text>
</comment>
<dbReference type="UniPathway" id="UPA00143"/>